<dbReference type="GO" id="GO:0019433">
    <property type="term" value="P:triglyceride catabolic process"/>
    <property type="evidence" value="ECO:0007669"/>
    <property type="project" value="TreeGrafter"/>
</dbReference>
<dbReference type="InterPro" id="IPR001087">
    <property type="entry name" value="GDSL"/>
</dbReference>
<dbReference type="InterPro" id="IPR036514">
    <property type="entry name" value="SGNH_hydro_sf"/>
</dbReference>
<feature type="compositionally biased region" description="Basic and acidic residues" evidence="2">
    <location>
        <begin position="302"/>
        <end position="314"/>
    </location>
</feature>
<feature type="region of interest" description="Disordered" evidence="2">
    <location>
        <begin position="1"/>
        <end position="26"/>
    </location>
</feature>
<evidence type="ECO:0000313" key="3">
    <source>
        <dbReference type="EMBL" id="RKD30457.1"/>
    </source>
</evidence>
<feature type="active site" evidence="1">
    <location>
        <position position="277"/>
    </location>
</feature>
<feature type="region of interest" description="Disordered" evidence="2">
    <location>
        <begin position="302"/>
        <end position="323"/>
    </location>
</feature>
<keyword evidence="4" id="KW-1185">Reference proteome</keyword>
<dbReference type="AlphaFoldDB" id="A0A419SYW4"/>
<feature type="compositionally biased region" description="Polar residues" evidence="2">
    <location>
        <begin position="1"/>
        <end position="10"/>
    </location>
</feature>
<evidence type="ECO:0000256" key="1">
    <source>
        <dbReference type="PIRSR" id="PIRSR637460-1"/>
    </source>
</evidence>
<organism evidence="3 4">
    <name type="scientific">Lacrimispora algidixylanolytica</name>
    <dbReference type="NCBI Taxonomy" id="94868"/>
    <lineage>
        <taxon>Bacteria</taxon>
        <taxon>Bacillati</taxon>
        <taxon>Bacillota</taxon>
        <taxon>Clostridia</taxon>
        <taxon>Lachnospirales</taxon>
        <taxon>Lachnospiraceae</taxon>
        <taxon>Lacrimispora</taxon>
    </lineage>
</organism>
<dbReference type="Proteomes" id="UP000284277">
    <property type="component" value="Unassembled WGS sequence"/>
</dbReference>
<reference evidence="3 4" key="1">
    <citation type="submission" date="2016-08" db="EMBL/GenBank/DDBJ databases">
        <title>A new outlook on sporulation: Clostridium algidixylanolyticum.</title>
        <authorList>
            <person name="Poppleton D.I."/>
            <person name="Gribaldo S."/>
        </authorList>
    </citation>
    <scope>NUCLEOTIDE SEQUENCE [LARGE SCALE GENOMIC DNA]</scope>
    <source>
        <strain evidence="3 4">SPL73</strain>
    </source>
</reference>
<sequence>MVSVGDSYSSGEGIEPFYGQSDDKSEKVKNPDWIAHRSKNAWPGMLTLPRNEGTMMDNKDEYWFFEAASGAVTDNFKYAFTKTYNKGKYEGIYNLNPQLSIFDELGDRKADYVTMTIGGNDVGFTNIITSCAVGSKVLNFGGLEDRLNHTWDVFYTEGGTKDRITDAYMNVADKAGENAQIIVAGYPQLLDKSGKGLLIHEEEAQAVNDNISKFNNAIEEIVKAYQKSGMNISFVSVEDAFSGHEAYSDDPYINSIIFPPKSEDLKDIGITSAYSIHPNAEGAKAYAKCVQEKIDEIEEKKELVKSEEGEKDLSENPEATDDEINAKAKHYSGMVLQPEDVVLKMFDALQDGDYELAARCLDPATEQQINFWGGIASTLVGLFTGEDVSWGQLVLEAAGATDVDLIECDSDNLVMESNVDIFSEWLPKIPGLRNLVCTESDVYVKYRYKYSDEYYIKEETCHVRRYEWSGWRIER</sequence>
<protein>
    <submittedName>
        <fullName evidence="3">Uncharacterized protein</fullName>
    </submittedName>
</protein>
<evidence type="ECO:0000313" key="4">
    <source>
        <dbReference type="Proteomes" id="UP000284277"/>
    </source>
</evidence>
<comment type="caution">
    <text evidence="3">The sequence shown here is derived from an EMBL/GenBank/DDBJ whole genome shotgun (WGS) entry which is preliminary data.</text>
</comment>
<dbReference type="PANTHER" id="PTHR37981">
    <property type="entry name" value="LIPASE 2"/>
    <property type="match status" value="1"/>
</dbReference>
<dbReference type="Gene3D" id="3.40.50.1110">
    <property type="entry name" value="SGNH hydrolase"/>
    <property type="match status" value="1"/>
</dbReference>
<proteinExistence type="predicted"/>
<dbReference type="EMBL" id="MCIA01000031">
    <property type="protein sequence ID" value="RKD30457.1"/>
    <property type="molecule type" value="Genomic_DNA"/>
</dbReference>
<feature type="active site" description="Nucleophile" evidence="1">
    <location>
        <position position="7"/>
    </location>
</feature>
<dbReference type="CDD" id="cd01823">
    <property type="entry name" value="SEST_like"/>
    <property type="match status" value="1"/>
</dbReference>
<dbReference type="GO" id="GO:0004806">
    <property type="term" value="F:triacylglycerol lipase activity"/>
    <property type="evidence" value="ECO:0007669"/>
    <property type="project" value="TreeGrafter"/>
</dbReference>
<evidence type="ECO:0000256" key="2">
    <source>
        <dbReference type="SAM" id="MobiDB-lite"/>
    </source>
</evidence>
<dbReference type="SUPFAM" id="SSF52266">
    <property type="entry name" value="SGNH hydrolase"/>
    <property type="match status" value="1"/>
</dbReference>
<name>A0A419SYW4_9FIRM</name>
<dbReference type="PANTHER" id="PTHR37981:SF1">
    <property type="entry name" value="SGNH HYDROLASE-TYPE ESTERASE DOMAIN-CONTAINING PROTEIN"/>
    <property type="match status" value="1"/>
</dbReference>
<dbReference type="InterPro" id="IPR037460">
    <property type="entry name" value="SEST-like"/>
</dbReference>
<dbReference type="Pfam" id="PF00657">
    <property type="entry name" value="Lipase_GDSL"/>
    <property type="match status" value="1"/>
</dbReference>
<gene>
    <name evidence="3" type="ORF">BET01_07700</name>
</gene>
<accession>A0A419SYW4</accession>